<dbReference type="Proteomes" id="UP000250088">
    <property type="component" value="Chromosome"/>
</dbReference>
<dbReference type="GeneID" id="32895193"/>
<sequence>MARDPVADRRWGWQCPRCDADVPVTRDPDSETFRWECPREACLAVGFGFSSRRRARLALHRYRERYQNVYR</sequence>
<dbReference type="RefSeq" id="WP_086889088.1">
    <property type="nucleotide sequence ID" value="NZ_CP019893.1"/>
</dbReference>
<dbReference type="OrthoDB" id="169065at2157"/>
<evidence type="ECO:0000313" key="2">
    <source>
        <dbReference type="Proteomes" id="UP000250088"/>
    </source>
</evidence>
<protein>
    <submittedName>
        <fullName evidence="1">Uncharacterized protein</fullName>
    </submittedName>
</protein>
<keyword evidence="2" id="KW-1185">Reference proteome</keyword>
<evidence type="ECO:0000313" key="1">
    <source>
        <dbReference type="EMBL" id="ARS90718.1"/>
    </source>
</evidence>
<reference evidence="2" key="1">
    <citation type="submission" date="2017-02" db="EMBL/GenBank/DDBJ databases">
        <title>Natronthermophilus aegyptiacus gen. nov.,sp. nov., an aerobic, extremely halophilic alkalithermophilic archaeon isolated from the athalassohaline Wadi An Natrun, Egypt.</title>
        <authorList>
            <person name="Zhao B."/>
        </authorList>
    </citation>
    <scope>NUCLEOTIDE SEQUENCE [LARGE SCALE GENOMIC DNA]</scope>
    <source>
        <strain evidence="2">JW/NM-HA 15</strain>
    </source>
</reference>
<dbReference type="AlphaFoldDB" id="A0A2Z2I235"/>
<accession>A0A2Z2I235</accession>
<proteinExistence type="predicted"/>
<name>A0A2Z2I235_9EURY</name>
<gene>
    <name evidence="1" type="ORF">B1756_13915</name>
</gene>
<dbReference type="KEGG" id="naj:B1756_13915"/>
<dbReference type="EMBL" id="CP019893">
    <property type="protein sequence ID" value="ARS90718.1"/>
    <property type="molecule type" value="Genomic_DNA"/>
</dbReference>
<organism evidence="1 2">
    <name type="scientific">Natrarchaeobaculum aegyptiacum</name>
    <dbReference type="NCBI Taxonomy" id="745377"/>
    <lineage>
        <taxon>Archaea</taxon>
        <taxon>Methanobacteriati</taxon>
        <taxon>Methanobacteriota</taxon>
        <taxon>Stenosarchaea group</taxon>
        <taxon>Halobacteria</taxon>
        <taxon>Halobacteriales</taxon>
        <taxon>Natrialbaceae</taxon>
        <taxon>Natrarchaeobaculum</taxon>
    </lineage>
</organism>